<dbReference type="InterPro" id="IPR002781">
    <property type="entry name" value="TM_pro_TauE-like"/>
</dbReference>
<keyword evidence="5 6" id="KW-0472">Membrane</keyword>
<evidence type="ECO:0000313" key="7">
    <source>
        <dbReference type="EMBL" id="ABM10841.1"/>
    </source>
</evidence>
<keyword evidence="7" id="KW-0614">Plasmid</keyword>
<comment type="similarity">
    <text evidence="2 6">Belongs to the 4-toluene sulfonate uptake permease (TSUP) (TC 2.A.102) family.</text>
</comment>
<feature type="transmembrane region" description="Helical" evidence="6">
    <location>
        <begin position="228"/>
        <end position="245"/>
    </location>
</feature>
<evidence type="ECO:0000313" key="8">
    <source>
        <dbReference type="Proteomes" id="UP000000637"/>
    </source>
</evidence>
<dbReference type="PANTHER" id="PTHR43701">
    <property type="entry name" value="MEMBRANE TRANSPORTER PROTEIN MJ0441-RELATED"/>
    <property type="match status" value="1"/>
</dbReference>
<sequence>MPGRCDPPDRRDRTHTERRLTPMMAPMTFGLLVGGLLGLVGGGGSILAVPALVYGVGMPLTAAIPSSLLVVGASSAVALLPRLRQGLNWTLALIIGATGGITAYAGTLVNRMLDQRTLLVVFAAIMILAGIRMFMPTKSSTGSCYNAGRSVRWRRCLPKALATGVVVGFLTGLLGVGGGFLIVPALTLVLGLPMALAVGTSLAIIVINSMGGFISHLGNIDVDWKNTVVFTVTAMAASLLAGRLGRSLPDKALKHGFAILVMLVAGYVIVQAFMV</sequence>
<dbReference type="InterPro" id="IPR051598">
    <property type="entry name" value="TSUP/Inactive_protease-like"/>
</dbReference>
<keyword evidence="8" id="KW-1185">Reference proteome</keyword>
<dbReference type="Pfam" id="PF01925">
    <property type="entry name" value="TauE"/>
    <property type="match status" value="1"/>
</dbReference>
<feature type="transmembrane region" description="Helical" evidence="6">
    <location>
        <begin position="156"/>
        <end position="176"/>
    </location>
</feature>
<name>A1RDM4_PAEAT</name>
<feature type="transmembrane region" description="Helical" evidence="6">
    <location>
        <begin position="87"/>
        <end position="105"/>
    </location>
</feature>
<feature type="transmembrane region" description="Helical" evidence="6">
    <location>
        <begin position="28"/>
        <end position="54"/>
    </location>
</feature>
<feature type="transmembrane region" description="Helical" evidence="6">
    <location>
        <begin position="117"/>
        <end position="135"/>
    </location>
</feature>
<geneLocation type="plasmid" evidence="7 8">
    <name>pTC2</name>
</geneLocation>
<keyword evidence="4 6" id="KW-1133">Transmembrane helix</keyword>
<evidence type="ECO:0000256" key="5">
    <source>
        <dbReference type="ARBA" id="ARBA00023136"/>
    </source>
</evidence>
<organism evidence="7 8">
    <name type="scientific">Paenarthrobacter aurescens (strain TC1)</name>
    <dbReference type="NCBI Taxonomy" id="290340"/>
    <lineage>
        <taxon>Bacteria</taxon>
        <taxon>Bacillati</taxon>
        <taxon>Actinomycetota</taxon>
        <taxon>Actinomycetes</taxon>
        <taxon>Micrococcales</taxon>
        <taxon>Micrococcaceae</taxon>
        <taxon>Paenarthrobacter</taxon>
    </lineage>
</organism>
<evidence type="ECO:0000256" key="1">
    <source>
        <dbReference type="ARBA" id="ARBA00004141"/>
    </source>
</evidence>
<evidence type="ECO:0000256" key="6">
    <source>
        <dbReference type="RuleBase" id="RU363041"/>
    </source>
</evidence>
<proteinExistence type="inferred from homology"/>
<keyword evidence="6" id="KW-1003">Cell membrane</keyword>
<evidence type="ECO:0000256" key="4">
    <source>
        <dbReference type="ARBA" id="ARBA00022989"/>
    </source>
</evidence>
<dbReference type="EMBL" id="CP000476">
    <property type="protein sequence ID" value="ABM10841.1"/>
    <property type="molecule type" value="Genomic_DNA"/>
</dbReference>
<protein>
    <recommendedName>
        <fullName evidence="6">Probable membrane transporter protein</fullName>
    </recommendedName>
</protein>
<dbReference type="AlphaFoldDB" id="A1RDM4"/>
<feature type="transmembrane region" description="Helical" evidence="6">
    <location>
        <begin position="182"/>
        <end position="207"/>
    </location>
</feature>
<gene>
    <name evidence="7" type="ordered locus">AAur_pTC20185</name>
</gene>
<dbReference type="KEGG" id="aau:AAur_pTC20185"/>
<feature type="transmembrane region" description="Helical" evidence="6">
    <location>
        <begin position="257"/>
        <end position="274"/>
    </location>
</feature>
<evidence type="ECO:0000256" key="3">
    <source>
        <dbReference type="ARBA" id="ARBA00022692"/>
    </source>
</evidence>
<feature type="transmembrane region" description="Helical" evidence="6">
    <location>
        <begin position="60"/>
        <end position="80"/>
    </location>
</feature>
<dbReference type="eggNOG" id="COG0730">
    <property type="taxonomic scope" value="Bacteria"/>
</dbReference>
<dbReference type="PANTHER" id="PTHR43701:SF2">
    <property type="entry name" value="MEMBRANE TRANSPORTER PROTEIN YJNA-RELATED"/>
    <property type="match status" value="1"/>
</dbReference>
<reference evidence="7 8" key="1">
    <citation type="journal article" date="2006" name="PLoS Genet.">
        <title>Secrets of soil survival revealed by the genome sequence of Arthrobacter aurescens TC1.</title>
        <authorList>
            <person name="Mongodin E.F."/>
            <person name="Shapir N."/>
            <person name="Daugherty S.C."/>
            <person name="DeBoy R.T."/>
            <person name="Emerson J.B."/>
            <person name="Shvartzbeyn A."/>
            <person name="Radune D."/>
            <person name="Vamathevan J."/>
            <person name="Riggs F."/>
            <person name="Grinberg V."/>
            <person name="Khouri H."/>
            <person name="Wackett L.P."/>
            <person name="Nelson K.E."/>
            <person name="Sadowsky M.J."/>
        </authorList>
    </citation>
    <scope>NUCLEOTIDE SEQUENCE [LARGE SCALE GENOMIC DNA]</scope>
    <source>
        <strain evidence="7 8">TC1</strain>
    </source>
</reference>
<dbReference type="GO" id="GO:0005886">
    <property type="term" value="C:plasma membrane"/>
    <property type="evidence" value="ECO:0007669"/>
    <property type="project" value="UniProtKB-SubCell"/>
</dbReference>
<accession>A1RDM4</accession>
<evidence type="ECO:0000256" key="2">
    <source>
        <dbReference type="ARBA" id="ARBA00009142"/>
    </source>
</evidence>
<comment type="subcellular location">
    <subcellularLocation>
        <location evidence="6">Cell membrane</location>
        <topology evidence="6">Multi-pass membrane protein</topology>
    </subcellularLocation>
    <subcellularLocation>
        <location evidence="1">Membrane</location>
        <topology evidence="1">Multi-pass membrane protein</topology>
    </subcellularLocation>
</comment>
<keyword evidence="3 6" id="KW-0812">Transmembrane</keyword>
<dbReference type="Proteomes" id="UP000000637">
    <property type="component" value="Plasmid pTC2"/>
</dbReference>
<dbReference type="HOGENOM" id="CLU_045498_5_0_11"/>